<dbReference type="EnsemblBacteria" id="AAL64986">
    <property type="protein sequence ID" value="AAL64986"/>
    <property type="gene ID" value="PAE3535"/>
</dbReference>
<protein>
    <submittedName>
        <fullName evidence="1">Uncharacterized protein</fullName>
    </submittedName>
</protein>
<accession>Q8ZSX7</accession>
<proteinExistence type="predicted"/>
<dbReference type="InParanoid" id="Q8ZSX7"/>
<organism evidence="1 2">
    <name type="scientific">Pyrobaculum aerophilum (strain ATCC 51768 / DSM 7523 / JCM 9630 / CIP 104966 / NBRC 100827 / IM2)</name>
    <dbReference type="NCBI Taxonomy" id="178306"/>
    <lineage>
        <taxon>Archaea</taxon>
        <taxon>Thermoproteota</taxon>
        <taxon>Thermoprotei</taxon>
        <taxon>Thermoproteales</taxon>
        <taxon>Thermoproteaceae</taxon>
        <taxon>Pyrobaculum</taxon>
    </lineage>
</organism>
<dbReference type="KEGG" id="pai:PAE3535"/>
<evidence type="ECO:0000313" key="1">
    <source>
        <dbReference type="EMBL" id="AAL64986.1"/>
    </source>
</evidence>
<keyword evidence="2" id="KW-1185">Reference proteome</keyword>
<reference evidence="1 2" key="1">
    <citation type="journal article" date="2002" name="Proc. Natl. Acad. Sci. U.S.A.">
        <title>Genome sequence of the hyperthermophilic crenarchaeon Pyrobaculum aerophilum.</title>
        <authorList>
            <person name="Fitz-Gibbon S.T."/>
            <person name="Ladner H."/>
            <person name="Kim U.J."/>
            <person name="Stetter K.O."/>
            <person name="Simon M.I."/>
            <person name="Miller J.H."/>
        </authorList>
    </citation>
    <scope>NUCLEOTIDE SEQUENCE [LARGE SCALE GENOMIC DNA]</scope>
    <source>
        <strain evidence="2">ATCC 51768 / DSM 7523 / JCM 9630 / CIP 104966 / NBRC 100827 / IM2</strain>
    </source>
</reference>
<dbReference type="Proteomes" id="UP000002439">
    <property type="component" value="Chromosome"/>
</dbReference>
<dbReference type="STRING" id="178306.PAE3535"/>
<dbReference type="HOGENOM" id="CLU_1056089_0_0_2"/>
<dbReference type="EMBL" id="AE009441">
    <property type="protein sequence ID" value="AAL64986.1"/>
    <property type="molecule type" value="Genomic_DNA"/>
</dbReference>
<name>Q8ZSX7_PYRAE</name>
<evidence type="ECO:0000313" key="2">
    <source>
        <dbReference type="Proteomes" id="UP000002439"/>
    </source>
</evidence>
<gene>
    <name evidence="1" type="ordered locus">PAE3535</name>
</gene>
<sequence>MRNPWPAVLAVLALLALLAYGGDNSDKGGFFKVDPDSITISGERKDMNDPKVIEGFCPSPADPEISLRTYVASQTSRTVTRNAFDFEMGLVFSYRVETGFPRTDKAQEARGSEPYAAQWGDPNPLKTEYRVQASVRFSAPRQWTATVTEYVIRCEYYNKTSGELVGSTTVTVTTAKDVRGEGWQSGERSCDLLILDTADSGEYACTLTVPWYGKETVEPGDFGAQYWENVPSVDQFGSYEMTVTHEYLEGAGGSLRFLQMSGL</sequence>
<dbReference type="AlphaFoldDB" id="Q8ZSX7"/>